<dbReference type="PANTHER" id="PTHR39426:SF1">
    <property type="entry name" value="HOMOLOGY TO DEATH-ON-CURING PROTEIN OF PHAGE P1"/>
    <property type="match status" value="1"/>
</dbReference>
<dbReference type="InterPro" id="IPR006440">
    <property type="entry name" value="Doc"/>
</dbReference>
<dbReference type="Pfam" id="PF02661">
    <property type="entry name" value="Fic"/>
    <property type="match status" value="1"/>
</dbReference>
<dbReference type="BioCyc" id="CSTA292563:G1353-1055-MONOMER"/>
<dbReference type="PROSITE" id="PS51459">
    <property type="entry name" value="FIDO"/>
    <property type="match status" value="1"/>
</dbReference>
<dbReference type="PIRSF" id="PIRSF018297">
    <property type="entry name" value="Doc"/>
    <property type="match status" value="1"/>
</dbReference>
<dbReference type="PATRIC" id="fig|292563.3.peg.1099"/>
<keyword evidence="3" id="KW-1185">Reference proteome</keyword>
<gene>
    <name evidence="2" type="ordered locus">Cyast_1050</name>
</gene>
<dbReference type="Proteomes" id="UP000010483">
    <property type="component" value="Chromosome"/>
</dbReference>
<dbReference type="PANTHER" id="PTHR39426">
    <property type="entry name" value="HOMOLOGY TO DEATH-ON-CURING PROTEIN OF PHAGE P1"/>
    <property type="match status" value="1"/>
</dbReference>
<name>K9YJH1_CYASC</name>
<dbReference type="SUPFAM" id="SSF140931">
    <property type="entry name" value="Fic-like"/>
    <property type="match status" value="1"/>
</dbReference>
<dbReference type="STRING" id="292563.Cyast_1050"/>
<dbReference type="KEGG" id="csn:Cyast_1050"/>
<dbReference type="HOGENOM" id="CLU_115697_4_0_3"/>
<evidence type="ECO:0000313" key="2">
    <source>
        <dbReference type="EMBL" id="AFZ47019.1"/>
    </source>
</evidence>
<dbReference type="GO" id="GO:0016301">
    <property type="term" value="F:kinase activity"/>
    <property type="evidence" value="ECO:0007669"/>
    <property type="project" value="InterPro"/>
</dbReference>
<dbReference type="InterPro" id="IPR036597">
    <property type="entry name" value="Fido-like_dom_sf"/>
</dbReference>
<protein>
    <submittedName>
        <fullName evidence="2">Death-on-curing family protein</fullName>
    </submittedName>
</protein>
<dbReference type="InterPro" id="IPR003812">
    <property type="entry name" value="Fido"/>
</dbReference>
<evidence type="ECO:0000259" key="1">
    <source>
        <dbReference type="PROSITE" id="PS51459"/>
    </source>
</evidence>
<dbReference type="InterPro" id="IPR053737">
    <property type="entry name" value="Type_II_TA_Toxin"/>
</dbReference>
<dbReference type="AlphaFoldDB" id="K9YJH1"/>
<dbReference type="NCBIfam" id="TIGR01550">
    <property type="entry name" value="DOC_P1"/>
    <property type="match status" value="1"/>
</dbReference>
<dbReference type="eggNOG" id="COG3654">
    <property type="taxonomic scope" value="Bacteria"/>
</dbReference>
<evidence type="ECO:0000313" key="3">
    <source>
        <dbReference type="Proteomes" id="UP000010483"/>
    </source>
</evidence>
<proteinExistence type="predicted"/>
<organism evidence="2 3">
    <name type="scientific">Cyanobacterium stanieri (strain ATCC 29140 / PCC 7202)</name>
    <dbReference type="NCBI Taxonomy" id="292563"/>
    <lineage>
        <taxon>Bacteria</taxon>
        <taxon>Bacillati</taxon>
        <taxon>Cyanobacteriota</taxon>
        <taxon>Cyanophyceae</taxon>
        <taxon>Oscillatoriophycideae</taxon>
        <taxon>Chroococcales</taxon>
        <taxon>Geminocystaceae</taxon>
        <taxon>Cyanobacterium</taxon>
    </lineage>
</organism>
<feature type="domain" description="Fido" evidence="1">
    <location>
        <begin position="6"/>
        <end position="123"/>
    </location>
</feature>
<reference evidence="3" key="1">
    <citation type="journal article" date="2013" name="Proc. Natl. Acad. Sci. U.S.A.">
        <title>Improving the coverage of the cyanobacterial phylum using diversity-driven genome sequencing.</title>
        <authorList>
            <person name="Shih P.M."/>
            <person name="Wu D."/>
            <person name="Latifi A."/>
            <person name="Axen S.D."/>
            <person name="Fewer D.P."/>
            <person name="Talla E."/>
            <person name="Calteau A."/>
            <person name="Cai F."/>
            <person name="Tandeau de Marsac N."/>
            <person name="Rippka R."/>
            <person name="Herdman M."/>
            <person name="Sivonen K."/>
            <person name="Coursin T."/>
            <person name="Laurent T."/>
            <person name="Goodwin L."/>
            <person name="Nolan M."/>
            <person name="Davenport K.W."/>
            <person name="Han C.S."/>
            <person name="Rubin E.M."/>
            <person name="Eisen J.A."/>
            <person name="Woyke T."/>
            <person name="Gugger M."/>
            <person name="Kerfeld C.A."/>
        </authorList>
    </citation>
    <scope>NUCLEOTIDE SEQUENCE [LARGE SCALE GENOMIC DNA]</scope>
    <source>
        <strain evidence="3">ATCC 29140 / PCC 7202</strain>
    </source>
</reference>
<dbReference type="Gene3D" id="1.20.120.1870">
    <property type="entry name" value="Fic/DOC protein, Fido domain"/>
    <property type="match status" value="1"/>
</dbReference>
<dbReference type="EMBL" id="CP003940">
    <property type="protein sequence ID" value="AFZ47019.1"/>
    <property type="molecule type" value="Genomic_DNA"/>
</dbReference>
<sequence>MMINWLSTSLIKIIHKEQINEHGGLQGTRDNNLLESALMRPQNLHFYQNITDIAILGSTYTFAIVRNHPFIDGNKRTGFVAGVTFLLLNGYQFSCDNQEVVITIKKLASGSLSEKDLQHWFITWSNLDY</sequence>
<accession>K9YJH1</accession>